<accession>A0A0U2NGN4</accession>
<dbReference type="EMBL" id="CP013694">
    <property type="protein sequence ID" value="ALU29727.1"/>
    <property type="molecule type" value="Genomic_DNA"/>
</dbReference>
<dbReference type="OrthoDB" id="43751at2157"/>
<dbReference type="GeneID" id="14552719"/>
<reference evidence="3 4" key="1">
    <citation type="submission" date="2015-12" db="EMBL/GenBank/DDBJ databases">
        <title>A stable core within a dynamic pangenome in Sulfolobus acidocaldarius.</title>
        <authorList>
            <person name="Anderson R."/>
            <person name="Kouris A."/>
            <person name="Seward C."/>
            <person name="Campbell K."/>
            <person name="Whitaker R."/>
        </authorList>
    </citation>
    <scope>NUCLEOTIDE SEQUENCE [LARGE SCALE GENOMIC DNA]</scope>
    <source>
        <strain evidence="1 4">GG12-C01-09</strain>
        <strain evidence="2 3">NG05B_CO5_07</strain>
    </source>
</reference>
<proteinExistence type="predicted"/>
<dbReference type="Pfam" id="PF22271">
    <property type="entry name" value="DUF6955"/>
    <property type="match status" value="1"/>
</dbReference>
<evidence type="ECO:0000313" key="4">
    <source>
        <dbReference type="Proteomes" id="UP000065473"/>
    </source>
</evidence>
<dbReference type="RefSeq" id="WP_011278992.1">
    <property type="nucleotide sequence ID" value="NZ_BHWZ01000006.1"/>
</dbReference>
<dbReference type="AlphaFoldDB" id="A0A0U2NGN4"/>
<dbReference type="InterPro" id="IPR054230">
    <property type="entry name" value="DUF6955"/>
</dbReference>
<evidence type="ECO:0000313" key="2">
    <source>
        <dbReference type="EMBL" id="ALU32461.1"/>
    </source>
</evidence>
<dbReference type="EMBL" id="CP013695">
    <property type="protein sequence ID" value="ALU32461.1"/>
    <property type="molecule type" value="Genomic_DNA"/>
</dbReference>
<dbReference type="STRING" id="1435377.SUSAZ_10125"/>
<dbReference type="PaxDb" id="1435377-SUSAZ_10125"/>
<dbReference type="OMA" id="IWINEER"/>
<protein>
    <submittedName>
        <fullName evidence="2">Uncharacterized protein</fullName>
    </submittedName>
</protein>
<organism evidence="2 3">
    <name type="scientific">Sulfolobus acidocaldarius</name>
    <dbReference type="NCBI Taxonomy" id="2285"/>
    <lineage>
        <taxon>Archaea</taxon>
        <taxon>Thermoproteota</taxon>
        <taxon>Thermoprotei</taxon>
        <taxon>Sulfolobales</taxon>
        <taxon>Sulfolobaceae</taxon>
        <taxon>Sulfolobus</taxon>
    </lineage>
</organism>
<dbReference type="Proteomes" id="UP000065473">
    <property type="component" value="Chromosome"/>
</dbReference>
<name>A0A0U2NGN4_9CREN</name>
<evidence type="ECO:0000313" key="3">
    <source>
        <dbReference type="Proteomes" id="UP000060043"/>
    </source>
</evidence>
<dbReference type="Proteomes" id="UP000060043">
    <property type="component" value="Chromosome"/>
</dbReference>
<evidence type="ECO:0000313" key="1">
    <source>
        <dbReference type="EMBL" id="ALU29727.1"/>
    </source>
</evidence>
<gene>
    <name evidence="1" type="ORF">ATY89_07080</name>
    <name evidence="2" type="ORF">ATZ20_10100</name>
</gene>
<sequence length="101" mass="11667">MKVYIWLSEEVAKKLEDLGLRYGKEVLGGMKRLEIEVEEEIVKRIVEVFPNAKVDRSTTNSIELLPKHFKEKVIQLLLNRGTDPKDALIEALNIYAKQKQS</sequence>